<keyword evidence="3 5" id="KW-1133">Transmembrane helix</keyword>
<keyword evidence="2 5" id="KW-0812">Transmembrane</keyword>
<dbReference type="Gene3D" id="1.20.120.550">
    <property type="entry name" value="Membrane associated eicosanoid/glutathione metabolism-like domain"/>
    <property type="match status" value="1"/>
</dbReference>
<evidence type="ECO:0000256" key="1">
    <source>
        <dbReference type="ARBA" id="ARBA00004370"/>
    </source>
</evidence>
<dbReference type="AlphaFoldDB" id="A0A939ERG3"/>
<dbReference type="Pfam" id="PF01124">
    <property type="entry name" value="MAPEG"/>
    <property type="match status" value="1"/>
</dbReference>
<keyword evidence="4 5" id="KW-0472">Membrane</keyword>
<feature type="transmembrane region" description="Helical" evidence="5">
    <location>
        <begin position="76"/>
        <end position="95"/>
    </location>
</feature>
<accession>A0A939ERG3</accession>
<proteinExistence type="predicted"/>
<feature type="transmembrane region" description="Helical" evidence="5">
    <location>
        <begin position="107"/>
        <end position="128"/>
    </location>
</feature>
<keyword evidence="7" id="KW-1185">Reference proteome</keyword>
<dbReference type="InterPro" id="IPR023352">
    <property type="entry name" value="MAPEG-like_dom_sf"/>
</dbReference>
<name>A0A939ERG3_9HYPH</name>
<evidence type="ECO:0000313" key="7">
    <source>
        <dbReference type="Proteomes" id="UP000664779"/>
    </source>
</evidence>
<dbReference type="EMBL" id="JAFLNF010000004">
    <property type="protein sequence ID" value="MBO0345739.1"/>
    <property type="molecule type" value="Genomic_DNA"/>
</dbReference>
<dbReference type="PANTHER" id="PTHR35814:SF1">
    <property type="entry name" value="GLUTATHIONE S-TRANSFERASE-RELATED"/>
    <property type="match status" value="1"/>
</dbReference>
<dbReference type="GO" id="GO:0016020">
    <property type="term" value="C:membrane"/>
    <property type="evidence" value="ECO:0007669"/>
    <property type="project" value="UniProtKB-SubCell"/>
</dbReference>
<gene>
    <name evidence="6" type="ORF">J0X15_10960</name>
</gene>
<protein>
    <submittedName>
        <fullName evidence="6">MAPEG family protein</fullName>
    </submittedName>
</protein>
<reference evidence="6" key="1">
    <citation type="submission" date="2021-03" db="EMBL/GenBank/DDBJ databases">
        <title>Roseibium sp. CAU 1637 isolated from Incheon.</title>
        <authorList>
            <person name="Kim W."/>
        </authorList>
    </citation>
    <scope>NUCLEOTIDE SEQUENCE</scope>
    <source>
        <strain evidence="6">CAU 1637</strain>
    </source>
</reference>
<dbReference type="SUPFAM" id="SSF161084">
    <property type="entry name" value="MAPEG domain-like"/>
    <property type="match status" value="1"/>
</dbReference>
<feature type="transmembrane region" description="Helical" evidence="5">
    <location>
        <begin position="6"/>
        <end position="26"/>
    </location>
</feature>
<comment type="caution">
    <text evidence="6">The sequence shown here is derived from an EMBL/GenBank/DDBJ whole genome shotgun (WGS) entry which is preliminary data.</text>
</comment>
<dbReference type="RefSeq" id="WP_206940604.1">
    <property type="nucleotide sequence ID" value="NZ_JAFLNF010000004.1"/>
</dbReference>
<sequence length="135" mass="14978">MDLIVTPIYTALLALLFIVLSIRVILLRRDLWISLGDKGNPQLLRRQRVHGNFAEYVPFALLLMVGAELMLTPKWIIHALGVALLLGRLAHAYGVSREPESLFLRSVGMVLTFIVLFAGALTCLVQSYRMAGFAG</sequence>
<evidence type="ECO:0000256" key="4">
    <source>
        <dbReference type="ARBA" id="ARBA00023136"/>
    </source>
</evidence>
<dbReference type="Proteomes" id="UP000664779">
    <property type="component" value="Unassembled WGS sequence"/>
</dbReference>
<evidence type="ECO:0000256" key="2">
    <source>
        <dbReference type="ARBA" id="ARBA00022692"/>
    </source>
</evidence>
<comment type="subcellular location">
    <subcellularLocation>
        <location evidence="1">Membrane</location>
    </subcellularLocation>
</comment>
<organism evidence="6 7">
    <name type="scientific">Roseibium limicola</name>
    <dbReference type="NCBI Taxonomy" id="2816037"/>
    <lineage>
        <taxon>Bacteria</taxon>
        <taxon>Pseudomonadati</taxon>
        <taxon>Pseudomonadota</taxon>
        <taxon>Alphaproteobacteria</taxon>
        <taxon>Hyphomicrobiales</taxon>
        <taxon>Stappiaceae</taxon>
        <taxon>Roseibium</taxon>
    </lineage>
</organism>
<feature type="transmembrane region" description="Helical" evidence="5">
    <location>
        <begin position="53"/>
        <end position="70"/>
    </location>
</feature>
<evidence type="ECO:0000256" key="3">
    <source>
        <dbReference type="ARBA" id="ARBA00022989"/>
    </source>
</evidence>
<dbReference type="PANTHER" id="PTHR35814">
    <property type="match status" value="1"/>
</dbReference>
<dbReference type="InterPro" id="IPR001129">
    <property type="entry name" value="Membr-assoc_MAPEG"/>
</dbReference>
<evidence type="ECO:0000313" key="6">
    <source>
        <dbReference type="EMBL" id="MBO0345739.1"/>
    </source>
</evidence>
<evidence type="ECO:0000256" key="5">
    <source>
        <dbReference type="SAM" id="Phobius"/>
    </source>
</evidence>